<evidence type="ECO:0000256" key="12">
    <source>
        <dbReference type="PROSITE-ProRule" id="PRU00047"/>
    </source>
</evidence>
<dbReference type="EC" id="2.7.7.49" evidence="1"/>
<dbReference type="GeneID" id="5141818"/>
<dbReference type="GO" id="GO:0006310">
    <property type="term" value="P:DNA recombination"/>
    <property type="evidence" value="ECO:0007669"/>
    <property type="project" value="UniProtKB-KW"/>
</dbReference>
<dbReference type="SUPFAM" id="SSF57756">
    <property type="entry name" value="Retrovirus zinc finger-like domains"/>
    <property type="match status" value="1"/>
</dbReference>
<keyword evidence="5" id="KW-0540">Nuclease</keyword>
<dbReference type="Gene3D" id="2.40.70.10">
    <property type="entry name" value="Acid Proteases"/>
    <property type="match status" value="1"/>
</dbReference>
<dbReference type="Pfam" id="PF22909">
    <property type="entry name" value="Caulimovir_coat_dom"/>
    <property type="match status" value="1"/>
</dbReference>
<dbReference type="PROSITE" id="PS50878">
    <property type="entry name" value="RT_POL"/>
    <property type="match status" value="1"/>
</dbReference>
<dbReference type="InterPro" id="IPR051320">
    <property type="entry name" value="Viral_Replic_Matur_Polypro"/>
</dbReference>
<dbReference type="EMBL" id="AY750155">
    <property type="protein sequence ID" value="AAU95075.1"/>
    <property type="molecule type" value="Genomic_DNA"/>
</dbReference>
<evidence type="ECO:0000313" key="18">
    <source>
        <dbReference type="Proteomes" id="UP000208095"/>
    </source>
</evidence>
<evidence type="ECO:0000256" key="3">
    <source>
        <dbReference type="ARBA" id="ARBA00022679"/>
    </source>
</evidence>
<keyword evidence="3" id="KW-0808">Transferase</keyword>
<dbReference type="Gene3D" id="3.30.70.270">
    <property type="match status" value="1"/>
</dbReference>
<dbReference type="GO" id="GO:0004523">
    <property type="term" value="F:RNA-DNA hybrid ribonuclease activity"/>
    <property type="evidence" value="ECO:0007669"/>
    <property type="project" value="InterPro"/>
</dbReference>
<evidence type="ECO:0000256" key="1">
    <source>
        <dbReference type="ARBA" id="ARBA00012493"/>
    </source>
</evidence>
<keyword evidence="9" id="KW-0460">Magnesium</keyword>
<reference evidence="17 18" key="1">
    <citation type="journal article" date="2007" name="Arch. Virol.">
        <title>Molecular characterization of banana streak acuminata Vietnam virus isolated from Musa acuminata siamea (banana cultivar).</title>
        <authorList>
            <person name="Lheureux F."/>
            <person name="Laboureau N."/>
            <person name="Muller E."/>
            <person name="Lockhart B.E.L."/>
            <person name="Iskra-Caruana M.-L."/>
        </authorList>
    </citation>
    <scope>NUCLEOTIDE SEQUENCE [LARGE SCALE GENOMIC DNA]</scope>
    <source>
        <strain evidence="17 18">Acuminata Vietnam</strain>
    </source>
</reference>
<dbReference type="Pfam" id="PF17917">
    <property type="entry name" value="RT_RNaseH"/>
    <property type="match status" value="1"/>
</dbReference>
<dbReference type="InterPro" id="IPR041373">
    <property type="entry name" value="RT_RNaseH"/>
</dbReference>
<dbReference type="PANTHER" id="PTHR33064">
    <property type="entry name" value="POL PROTEIN"/>
    <property type="match status" value="1"/>
</dbReference>
<evidence type="ECO:0000259" key="14">
    <source>
        <dbReference type="PROSITE" id="PS50158"/>
    </source>
</evidence>
<dbReference type="InterPro" id="IPR036875">
    <property type="entry name" value="Znf_CCHC_sf"/>
</dbReference>
<organism evidence="17 18">
    <name type="scientific">Banana streak VN virus</name>
    <dbReference type="NCBI Taxonomy" id="1411991"/>
    <lineage>
        <taxon>Viruses</taxon>
        <taxon>Riboviria</taxon>
        <taxon>Pararnavirae</taxon>
        <taxon>Artverviricota</taxon>
        <taxon>Revtraviricetes</taxon>
        <taxon>Ortervirales</taxon>
        <taxon>Caulimoviridae</taxon>
        <taxon>Badnavirus</taxon>
        <taxon>Badnavirus iotavirgamusae</taxon>
    </lineage>
</organism>
<evidence type="ECO:0000256" key="4">
    <source>
        <dbReference type="ARBA" id="ARBA00022695"/>
    </source>
</evidence>
<dbReference type="GO" id="GO:0003964">
    <property type="term" value="F:RNA-directed DNA polymerase activity"/>
    <property type="evidence" value="ECO:0007669"/>
    <property type="project" value="UniProtKB-KW"/>
</dbReference>
<dbReference type="GO" id="GO:0008270">
    <property type="term" value="F:zinc ion binding"/>
    <property type="evidence" value="ECO:0007669"/>
    <property type="project" value="UniProtKB-KW"/>
</dbReference>
<dbReference type="InterPro" id="IPR043128">
    <property type="entry name" value="Rev_trsase/Diguanyl_cyclase"/>
</dbReference>
<dbReference type="Gene3D" id="4.10.60.10">
    <property type="entry name" value="Zinc finger, CCHC-type"/>
    <property type="match status" value="1"/>
</dbReference>
<keyword evidence="18" id="KW-1185">Reference proteome</keyword>
<evidence type="ECO:0000256" key="8">
    <source>
        <dbReference type="ARBA" id="ARBA00022801"/>
    </source>
</evidence>
<dbReference type="InterPro" id="IPR018061">
    <property type="entry name" value="Retropepsins"/>
</dbReference>
<evidence type="ECO:0000256" key="7">
    <source>
        <dbReference type="ARBA" id="ARBA00022759"/>
    </source>
</evidence>
<dbReference type="PROSITE" id="PS50158">
    <property type="entry name" value="ZF_CCHC"/>
    <property type="match status" value="1"/>
</dbReference>
<dbReference type="SUPFAM" id="SSF56672">
    <property type="entry name" value="DNA/RNA polymerases"/>
    <property type="match status" value="1"/>
</dbReference>
<keyword evidence="4" id="KW-0548">Nucleotidyltransferase</keyword>
<keyword evidence="6" id="KW-0064">Aspartyl protease</keyword>
<dbReference type="InterPro" id="IPR002156">
    <property type="entry name" value="RNaseH_domain"/>
</dbReference>
<keyword evidence="2" id="KW-0645">Protease</keyword>
<sequence length="1898" mass="217926">MASRPRVSGSTTRTMIAEPGVPLVDDQIREYRSAARVAYEAQRIARRTGNILGRIVGRQPREHTLAMVVDPNSELERSLAHRARTIPAEVLYMTQRGEPTNRVYRNRTEERMLVTHGQQDRTFILPESYEELREAGFEYIHLGVLQVRIQIMHRTYDGTMALVVFRDTRWTQENHQDRSIIATMEADLSQGHQLIYVIPDIMMTIRDFYQHIQISILTKGYEGFQGEANLLITRSCRCRLSNVPNVGFQYNIQNVVEFLKSRGVKALNATKLSTRRFQGGEWNIRPSEVVVPMQPTTMIVRVNYDSSRSIRFGDYEASTSSSAPRYEQDGDEDEALGDIHQVNMITIIEDDAEDDYPRLSALERIIAPESMVGEEDTIAEFLSNLSLDSSTDEEFYDADNSLFEEEEYDGDSEVSTPRSKYNIFALEDEYPKLQQLESLVLSTTESAISRFRPADTDMTGVGPGYAPATGTAGYTGASSSDFPYPRRPRKWDNNSEWFNLPTANARQASIFVMPQDFDTKVFERWESSVLLHMSDKVFDDPQDKLTYVENLLGESEKKMFITWRMMFTAEYEEMKNNALGSNGTQNILNQIRMIFFLENPQVGTTNTQDAAYKTLKQLVCTEMSGPAIYRYLNDYFHLAAKSGRAWASDELSKEFFTKLPRGLGDRVEKKFKEKYPNNTIGVAPRITFTRNYIKEICQEAVFQSQLKRLDFCKGTPVHGLYGKEKAYGRKYGVRKSTSYKGKPHKSHVRIDKKKHLLMKRKDCKCFACGDIGHFASECPNPKKLMHRVQILQSLELDDGIDVISVGFDESDVSDIYSVSEGEDSYQFNNEDFDVIGHDVFMFTIEEQRNCLVETTSAWRSAMKVTPEEKNCLHTWSFEEKTTDHCRACKNLALRGSRADCTQCKIIICSLCKPYYFQDGSPIPAQSSTPSGYSYDDWMGSANRWKAHYEFSQARRKSLKADLERAEEELKFYKQKEKEKAKLKDQIPEAVQAKLDDLEKEKELNNILRIEAETELKALKESFKEKEEALKEEITALEEEVRIHKEEAEELQEENQKLKEKIIAFEKDVTQGPEEVIELVNNVEEHLVLTGQQKNNLLNIKITLEVKEKRITMNAILDTGAAICVCDGQMVNEYFRRPSMMNAFIKGVNGITNVKEILEEGKIWIGNQWFRIPRTYIMPQLSEGLHFIIGMNFIRAMEGGIRIEQGTVTFYKMVTQAQAPPMVHDISYLEELELELPIYYDICATNPSGGEINSDLISPSEIRKLKDLGYIGEEPLKHWAKNQVKCRIEIKNPDLIIEDRPLKHVTPAMKESMKKHVDKLLELKVIRPSTSKHRTTAIIVQSGTEIDPLTGKEKRGKERLVFNYKRLNDNTEKDQYSLPGINTIISRIGKSKIYSKFDLKSGFHQVAMDPESIPWTAFWAIDGLYEWLVMPFGLKNAPAIFQRKMDNCFRGTEEFIAVYIDDILIFSDNISDHRKHLSKFLEICKANGLVLSPTKMKIGAKEIDFLGATIGNSKIKLQPHIIKKIIETKDEELKETKGLRKWLGVLNYARAYIPNLGKTLGPLYSKTSINGEKKMNSQDWKVVQLIKNQVQNLPDLDIPPAEATMVLETDGCMEGWGGVCKWKLHPSDTRLAEKVCAYASGRYHPIKSTIDAEVHAVINSLEKFKIYYLDKKELIIRTDSQAIVAFYKKQADHKPSRTRWLMLIDYITGLGINVKFEHIDGKENVLADTLSRLVQVLITKVHHPAETQLVEAVMEVISNPKKEALDKVNHFIFLTQQWIAERKEEHTVNTLLQLEEPQLHCGCRNYETGERRNAILLQSHTSANPNRWFYKCAENKCHIWIWKDILDQYAEDYATYTRIGLEALNLEDWFEEPEPDPPNPVDRQRIEDILDLLNVSNDD</sequence>
<dbReference type="InterPro" id="IPR036397">
    <property type="entry name" value="RNaseH_sf"/>
</dbReference>
<keyword evidence="12" id="KW-0863">Zinc-finger</keyword>
<evidence type="ECO:0000256" key="9">
    <source>
        <dbReference type="ARBA" id="ARBA00022842"/>
    </source>
</evidence>
<keyword evidence="12" id="KW-0479">Metal-binding</keyword>
<dbReference type="RefSeq" id="YP_233110.1">
    <property type="nucleotide sequence ID" value="NC_007003.1"/>
</dbReference>
<dbReference type="KEGG" id="vg:5141818"/>
<dbReference type="InterPro" id="IPR021109">
    <property type="entry name" value="Peptidase_aspartic_dom_sf"/>
</dbReference>
<dbReference type="Pfam" id="PF00098">
    <property type="entry name" value="zf-CCHC"/>
    <property type="match status" value="1"/>
</dbReference>
<dbReference type="Pfam" id="PF00077">
    <property type="entry name" value="RVP"/>
    <property type="match status" value="1"/>
</dbReference>
<dbReference type="CDD" id="cd01647">
    <property type="entry name" value="RT_LTR"/>
    <property type="match status" value="1"/>
</dbReference>
<feature type="domain" description="Reverse transcriptase" evidence="15">
    <location>
        <begin position="1318"/>
        <end position="1509"/>
    </location>
</feature>
<dbReference type="SMART" id="SM00343">
    <property type="entry name" value="ZnF_C2HC"/>
    <property type="match status" value="1"/>
</dbReference>
<feature type="coiled-coil region" evidence="13">
    <location>
        <begin position="948"/>
        <end position="1067"/>
    </location>
</feature>
<dbReference type="GO" id="GO:0003676">
    <property type="term" value="F:nucleic acid binding"/>
    <property type="evidence" value="ECO:0007669"/>
    <property type="project" value="InterPro"/>
</dbReference>
<feature type="domain" description="RNase H type-1" evidence="16">
    <location>
        <begin position="1600"/>
        <end position="1735"/>
    </location>
</feature>
<dbReference type="Gene3D" id="3.10.10.10">
    <property type="entry name" value="HIV Type 1 Reverse Transcriptase, subunit A, domain 1"/>
    <property type="match status" value="1"/>
</dbReference>
<dbReference type="SUPFAM" id="SSF50630">
    <property type="entry name" value="Acid proteases"/>
    <property type="match status" value="1"/>
</dbReference>
<dbReference type="GO" id="GO:0004190">
    <property type="term" value="F:aspartic-type endopeptidase activity"/>
    <property type="evidence" value="ECO:0007669"/>
    <property type="project" value="UniProtKB-KW"/>
</dbReference>
<evidence type="ECO:0000256" key="11">
    <source>
        <dbReference type="ARBA" id="ARBA00023172"/>
    </source>
</evidence>
<evidence type="ECO:0000259" key="15">
    <source>
        <dbReference type="PROSITE" id="PS50878"/>
    </source>
</evidence>
<dbReference type="InterPro" id="IPR000477">
    <property type="entry name" value="RT_dom"/>
</dbReference>
<keyword evidence="11" id="KW-0233">DNA recombination</keyword>
<protein>
    <recommendedName>
        <fullName evidence="1">RNA-directed DNA polymerase</fullName>
        <ecNumber evidence="1">2.7.7.49</ecNumber>
    </recommendedName>
</protein>
<keyword evidence="8" id="KW-0378">Hydrolase</keyword>
<keyword evidence="12" id="KW-0862">Zinc</keyword>
<evidence type="ECO:0000256" key="5">
    <source>
        <dbReference type="ARBA" id="ARBA00022722"/>
    </source>
</evidence>
<dbReference type="PROSITE" id="PS50879">
    <property type="entry name" value="RNASE_H_1"/>
    <property type="match status" value="1"/>
</dbReference>
<dbReference type="InterPro" id="IPR001878">
    <property type="entry name" value="Znf_CCHC"/>
</dbReference>
<evidence type="ECO:0000256" key="6">
    <source>
        <dbReference type="ARBA" id="ARBA00022750"/>
    </source>
</evidence>
<evidence type="ECO:0000256" key="10">
    <source>
        <dbReference type="ARBA" id="ARBA00022918"/>
    </source>
</evidence>
<dbReference type="PANTHER" id="PTHR33064:SF37">
    <property type="entry name" value="RIBONUCLEASE H"/>
    <property type="match status" value="1"/>
</dbReference>
<accession>Q5XM27</accession>
<keyword evidence="13" id="KW-0175">Coiled coil</keyword>
<dbReference type="InterPro" id="IPR043502">
    <property type="entry name" value="DNA/RNA_pol_sf"/>
</dbReference>
<dbReference type="Proteomes" id="UP000208095">
    <property type="component" value="Segment"/>
</dbReference>
<keyword evidence="10" id="KW-0695">RNA-directed DNA polymerase</keyword>
<proteinExistence type="predicted"/>
<name>Q5XM27_9VIRU</name>
<dbReference type="Pfam" id="PF00078">
    <property type="entry name" value="RVT_1"/>
    <property type="match status" value="1"/>
</dbReference>
<dbReference type="Gene3D" id="3.30.420.10">
    <property type="entry name" value="Ribonuclease H-like superfamily/Ribonuclease H"/>
    <property type="match status" value="1"/>
</dbReference>
<keyword evidence="7" id="KW-0255">Endonuclease</keyword>
<evidence type="ECO:0000256" key="13">
    <source>
        <dbReference type="SAM" id="Coils"/>
    </source>
</evidence>
<evidence type="ECO:0000259" key="16">
    <source>
        <dbReference type="PROSITE" id="PS50879"/>
    </source>
</evidence>
<evidence type="ECO:0000313" key="17">
    <source>
        <dbReference type="EMBL" id="AAU95075.1"/>
    </source>
</evidence>
<evidence type="ECO:0000256" key="2">
    <source>
        <dbReference type="ARBA" id="ARBA00022670"/>
    </source>
</evidence>
<dbReference type="GO" id="GO:0006508">
    <property type="term" value="P:proteolysis"/>
    <property type="evidence" value="ECO:0007669"/>
    <property type="project" value="UniProtKB-KW"/>
</dbReference>
<feature type="domain" description="CCHC-type" evidence="14">
    <location>
        <begin position="764"/>
        <end position="780"/>
    </location>
</feature>